<evidence type="ECO:0000313" key="2">
    <source>
        <dbReference type="Proteomes" id="UP000197468"/>
    </source>
</evidence>
<gene>
    <name evidence="1" type="ORF">CDN99_27795</name>
</gene>
<comment type="caution">
    <text evidence="1">The sequence shown here is derived from an EMBL/GenBank/DDBJ whole genome shotgun (WGS) entry which is preliminary data.</text>
</comment>
<accession>A0A2D0ALQ3</accession>
<reference evidence="1 2" key="1">
    <citation type="journal article" date="2008" name="Int. J. Syst. Evol. Microbiol.">
        <title>Description of Roseateles aquatilis sp. nov. and Roseateles terrae sp. nov., in the class Betaproteobacteria, and emended description of the genus Roseateles.</title>
        <authorList>
            <person name="Gomila M."/>
            <person name="Bowien B."/>
            <person name="Falsen E."/>
            <person name="Moore E.R."/>
            <person name="Lalucat J."/>
        </authorList>
    </citation>
    <scope>NUCLEOTIDE SEQUENCE [LARGE SCALE GENOMIC DNA]</scope>
    <source>
        <strain evidence="1 2">CCUG 48205</strain>
    </source>
</reference>
<keyword evidence="2" id="KW-1185">Reference proteome</keyword>
<dbReference type="EMBL" id="NIOF01000031">
    <property type="protein sequence ID" value="OWQ82913.1"/>
    <property type="molecule type" value="Genomic_DNA"/>
</dbReference>
<name>A0A2D0ALQ3_9BURK</name>
<dbReference type="AlphaFoldDB" id="A0A2D0ALQ3"/>
<proteinExistence type="predicted"/>
<dbReference type="Proteomes" id="UP000197468">
    <property type="component" value="Unassembled WGS sequence"/>
</dbReference>
<sequence>MGDAADDLLLSAGSTFMKNDPRREIVSAALLEAGSIELLDAASTSNFTILDAYRAGLSKGEWPLIDEQLMDIAIKVQACTARGDCDLVAMDRMECALWRSCVSNLADLPSQKVFVPAEHRIWPFHDPSLSIETLQARWAAIQSFVASRFRP</sequence>
<protein>
    <submittedName>
        <fullName evidence="1">Uncharacterized protein</fullName>
    </submittedName>
</protein>
<organism evidence="1 2">
    <name type="scientific">Roseateles aquatilis</name>
    <dbReference type="NCBI Taxonomy" id="431061"/>
    <lineage>
        <taxon>Bacteria</taxon>
        <taxon>Pseudomonadati</taxon>
        <taxon>Pseudomonadota</taxon>
        <taxon>Betaproteobacteria</taxon>
        <taxon>Burkholderiales</taxon>
        <taxon>Sphaerotilaceae</taxon>
        <taxon>Roseateles</taxon>
    </lineage>
</organism>
<evidence type="ECO:0000313" key="1">
    <source>
        <dbReference type="EMBL" id="OWQ82913.1"/>
    </source>
</evidence>